<proteinExistence type="predicted"/>
<feature type="region of interest" description="Disordered" evidence="1">
    <location>
        <begin position="85"/>
        <end position="111"/>
    </location>
</feature>
<accession>A0ABP1AI41</accession>
<evidence type="ECO:0000313" key="2">
    <source>
        <dbReference type="EMBL" id="CAK9862225.1"/>
    </source>
</evidence>
<gene>
    <name evidence="2" type="ORF">CSSPJE1EN2_LOCUS5220</name>
</gene>
<feature type="compositionally biased region" description="Acidic residues" evidence="1">
    <location>
        <begin position="93"/>
        <end position="105"/>
    </location>
</feature>
<sequence>MPFATVSEISKARPRPPAAGAEVLEILLPARYLSDHFTAAVATSNLITISEADLHDKSKFVHHPRQQFSQFSADAGTIKLVSKTRSGSAGSCSDDDESLQNDLDESAYNFR</sequence>
<dbReference type="EMBL" id="OZ023713">
    <property type="protein sequence ID" value="CAK9862225.1"/>
    <property type="molecule type" value="Genomic_DNA"/>
</dbReference>
<keyword evidence="3" id="KW-1185">Reference proteome</keyword>
<organism evidence="2 3">
    <name type="scientific">Sphagnum jensenii</name>
    <dbReference type="NCBI Taxonomy" id="128206"/>
    <lineage>
        <taxon>Eukaryota</taxon>
        <taxon>Viridiplantae</taxon>
        <taxon>Streptophyta</taxon>
        <taxon>Embryophyta</taxon>
        <taxon>Bryophyta</taxon>
        <taxon>Sphagnophytina</taxon>
        <taxon>Sphagnopsida</taxon>
        <taxon>Sphagnales</taxon>
        <taxon>Sphagnaceae</taxon>
        <taxon>Sphagnum</taxon>
    </lineage>
</organism>
<evidence type="ECO:0000313" key="3">
    <source>
        <dbReference type="Proteomes" id="UP001497522"/>
    </source>
</evidence>
<reference evidence="2" key="1">
    <citation type="submission" date="2024-03" db="EMBL/GenBank/DDBJ databases">
        <authorList>
            <consortium name="ELIXIR-Norway"/>
            <consortium name="Elixir Norway"/>
        </authorList>
    </citation>
    <scope>NUCLEOTIDE SEQUENCE</scope>
</reference>
<protein>
    <submittedName>
        <fullName evidence="2">Uncharacterized protein</fullName>
    </submittedName>
</protein>
<evidence type="ECO:0000256" key="1">
    <source>
        <dbReference type="SAM" id="MobiDB-lite"/>
    </source>
</evidence>
<dbReference type="Proteomes" id="UP001497522">
    <property type="component" value="Chromosome 12"/>
</dbReference>
<name>A0ABP1AI41_9BRYO</name>